<organism evidence="3 4">
    <name type="scientific">Cnuella takakiae</name>
    <dbReference type="NCBI Taxonomy" id="1302690"/>
    <lineage>
        <taxon>Bacteria</taxon>
        <taxon>Pseudomonadati</taxon>
        <taxon>Bacteroidota</taxon>
        <taxon>Chitinophagia</taxon>
        <taxon>Chitinophagales</taxon>
        <taxon>Chitinophagaceae</taxon>
        <taxon>Cnuella</taxon>
    </lineage>
</organism>
<accession>A0A1M5D865</accession>
<dbReference type="RefSeq" id="WP_073044257.1">
    <property type="nucleotide sequence ID" value="NZ_FQUO01000010.1"/>
</dbReference>
<dbReference type="EMBL" id="FQUO01000010">
    <property type="protein sequence ID" value="SHF63208.1"/>
    <property type="molecule type" value="Genomic_DNA"/>
</dbReference>
<feature type="region of interest" description="Disordered" evidence="1">
    <location>
        <begin position="33"/>
        <end position="65"/>
    </location>
</feature>
<keyword evidence="2" id="KW-1133">Transmembrane helix</keyword>
<evidence type="ECO:0000313" key="3">
    <source>
        <dbReference type="EMBL" id="SHF63208.1"/>
    </source>
</evidence>
<reference evidence="3 4" key="1">
    <citation type="submission" date="2016-11" db="EMBL/GenBank/DDBJ databases">
        <authorList>
            <person name="Jaros S."/>
            <person name="Januszkiewicz K."/>
            <person name="Wedrychowicz H."/>
        </authorList>
    </citation>
    <scope>NUCLEOTIDE SEQUENCE [LARGE SCALE GENOMIC DNA]</scope>
    <source>
        <strain evidence="3 4">DSM 26897</strain>
    </source>
</reference>
<proteinExistence type="predicted"/>
<dbReference type="Proteomes" id="UP000184368">
    <property type="component" value="Unassembled WGS sequence"/>
</dbReference>
<feature type="transmembrane region" description="Helical" evidence="2">
    <location>
        <begin position="9"/>
        <end position="28"/>
    </location>
</feature>
<gene>
    <name evidence="3" type="ORF">SAMN05444008_110117</name>
</gene>
<dbReference type="OrthoDB" id="9993928at2"/>
<protein>
    <submittedName>
        <fullName evidence="3">Uncharacterized protein</fullName>
    </submittedName>
</protein>
<keyword evidence="4" id="KW-1185">Reference proteome</keyword>
<evidence type="ECO:0000256" key="1">
    <source>
        <dbReference type="SAM" id="MobiDB-lite"/>
    </source>
</evidence>
<sequence length="65" mass="7015">MKKKQKQNLAIGITIGAIATGLTAYLLFRKKAKQDKPSKRAPQLDIDNPGSQAEFPTTATESEVG</sequence>
<dbReference type="AlphaFoldDB" id="A0A1M5D865"/>
<feature type="compositionally biased region" description="Polar residues" evidence="1">
    <location>
        <begin position="49"/>
        <end position="65"/>
    </location>
</feature>
<name>A0A1M5D865_9BACT</name>
<keyword evidence="2" id="KW-0472">Membrane</keyword>
<keyword evidence="2" id="KW-0812">Transmembrane</keyword>
<evidence type="ECO:0000313" key="4">
    <source>
        <dbReference type="Proteomes" id="UP000184368"/>
    </source>
</evidence>
<evidence type="ECO:0000256" key="2">
    <source>
        <dbReference type="SAM" id="Phobius"/>
    </source>
</evidence>